<protein>
    <submittedName>
        <fullName evidence="3">ABC transport system permease protein</fullName>
    </submittedName>
</protein>
<dbReference type="GO" id="GO:0140359">
    <property type="term" value="F:ABC-type transporter activity"/>
    <property type="evidence" value="ECO:0007669"/>
    <property type="project" value="InterPro"/>
</dbReference>
<evidence type="ECO:0000256" key="1">
    <source>
        <dbReference type="SAM" id="MobiDB-lite"/>
    </source>
</evidence>
<proteinExistence type="predicted"/>
<feature type="transmembrane region" description="Helical" evidence="2">
    <location>
        <begin position="257"/>
        <end position="278"/>
    </location>
</feature>
<dbReference type="AlphaFoldDB" id="A0A0H3DB45"/>
<dbReference type="KEGG" id="amd:AMED_6504"/>
<feature type="transmembrane region" description="Helical" evidence="2">
    <location>
        <begin position="175"/>
        <end position="196"/>
    </location>
</feature>
<keyword evidence="2" id="KW-0472">Membrane</keyword>
<reference evidence="3 4" key="1">
    <citation type="journal article" date="2010" name="Cell Res.">
        <title>Complete genome sequence of the rifamycin SV-producing Amycolatopsis mediterranei U32 revealed its genetic characteristics in phylogeny and metabolism.</title>
        <authorList>
            <person name="Zhao W."/>
            <person name="Zhong Y."/>
            <person name="Yuan H."/>
            <person name="Wang J."/>
            <person name="Zheng H."/>
            <person name="Wang Y."/>
            <person name="Cen X."/>
            <person name="Xu F."/>
            <person name="Bai J."/>
            <person name="Han X."/>
            <person name="Lu G."/>
            <person name="Zhu Y."/>
            <person name="Shao Z."/>
            <person name="Yan H."/>
            <person name="Li C."/>
            <person name="Peng N."/>
            <person name="Zhang Z."/>
            <person name="Zhang Y."/>
            <person name="Lin W."/>
            <person name="Fan Y."/>
            <person name="Qin Z."/>
            <person name="Hu Y."/>
            <person name="Zhu B."/>
            <person name="Wang S."/>
            <person name="Ding X."/>
            <person name="Zhao G.P."/>
        </authorList>
    </citation>
    <scope>NUCLEOTIDE SEQUENCE [LARGE SCALE GENOMIC DNA]</scope>
    <source>
        <strain evidence="4">U-32</strain>
    </source>
</reference>
<evidence type="ECO:0000313" key="3">
    <source>
        <dbReference type="EMBL" id="ADJ48235.1"/>
    </source>
</evidence>
<feature type="transmembrane region" description="Helical" evidence="2">
    <location>
        <begin position="90"/>
        <end position="110"/>
    </location>
</feature>
<dbReference type="EMBL" id="CP002000">
    <property type="protein sequence ID" value="ADJ48235.1"/>
    <property type="molecule type" value="Genomic_DNA"/>
</dbReference>
<dbReference type="eggNOG" id="COG1277">
    <property type="taxonomic scope" value="Bacteria"/>
</dbReference>
<evidence type="ECO:0000313" key="4">
    <source>
        <dbReference type="Proteomes" id="UP000000328"/>
    </source>
</evidence>
<keyword evidence="2" id="KW-1133">Transmembrane helix</keyword>
<dbReference type="PATRIC" id="fig|749927.5.peg.6760"/>
<accession>A0A0H3DB45</accession>
<evidence type="ECO:0000256" key="2">
    <source>
        <dbReference type="SAM" id="Phobius"/>
    </source>
</evidence>
<gene>
    <name evidence="3" type="ordered locus">AMED_6504</name>
</gene>
<dbReference type="OrthoDB" id="3297477at2"/>
<feature type="transmembrane region" description="Helical" evidence="2">
    <location>
        <begin position="131"/>
        <end position="155"/>
    </location>
</feature>
<keyword evidence="2" id="KW-0812">Transmembrane</keyword>
<dbReference type="GO" id="GO:0005886">
    <property type="term" value="C:plasma membrane"/>
    <property type="evidence" value="ECO:0007669"/>
    <property type="project" value="UniProtKB-SubCell"/>
</dbReference>
<feature type="compositionally biased region" description="Low complexity" evidence="1">
    <location>
        <begin position="1"/>
        <end position="15"/>
    </location>
</feature>
<dbReference type="Pfam" id="PF12730">
    <property type="entry name" value="ABC2_membrane_4"/>
    <property type="match status" value="1"/>
</dbReference>
<sequence>MMTTTTAPATTGGAPSPQVPLPDDLKVTPVRVLRSEWLKFRSVRSSPLAVAVTVVGMIALGWIFSAADASRWPVMRPQAKLRFDPTDVSIRGYVLAQLVIGVLGVLVVSGEYGTGMIRATFSAVPTRTPVLWAKLVIFAVVSFVVGTVSSFAAFLGGQAFLSSQHIETTLSAPGVFRAVFGVGLYLTVVGMLGVALGWLIRHTAGAIATLFGLLLVLPGIGEALPDSWAPHIVPYLPSNAGQALITVHPDSAMLAPWTGFAVFCAYVAVALVAAVVLLERRDA</sequence>
<feature type="region of interest" description="Disordered" evidence="1">
    <location>
        <begin position="1"/>
        <end position="22"/>
    </location>
</feature>
<dbReference type="Proteomes" id="UP000000328">
    <property type="component" value="Chromosome"/>
</dbReference>
<organism evidence="3 4">
    <name type="scientific">Amycolatopsis mediterranei (strain U-32)</name>
    <dbReference type="NCBI Taxonomy" id="749927"/>
    <lineage>
        <taxon>Bacteria</taxon>
        <taxon>Bacillati</taxon>
        <taxon>Actinomycetota</taxon>
        <taxon>Actinomycetes</taxon>
        <taxon>Pseudonocardiales</taxon>
        <taxon>Pseudonocardiaceae</taxon>
        <taxon>Amycolatopsis</taxon>
    </lineage>
</organism>
<dbReference type="HOGENOM" id="CLU_051674_1_1_11"/>
<feature type="transmembrane region" description="Helical" evidence="2">
    <location>
        <begin position="48"/>
        <end position="67"/>
    </location>
</feature>
<feature type="transmembrane region" description="Helical" evidence="2">
    <location>
        <begin position="203"/>
        <end position="221"/>
    </location>
</feature>
<name>A0A0H3DB45_AMYMU</name>